<comment type="caution">
    <text evidence="2">The sequence shown here is derived from an EMBL/GenBank/DDBJ whole genome shotgun (WGS) entry which is preliminary data.</text>
</comment>
<feature type="non-terminal residue" evidence="2">
    <location>
        <position position="106"/>
    </location>
</feature>
<gene>
    <name evidence="2" type="ORF">MSPICULIGERA_LOCUS1634</name>
</gene>
<organism evidence="2 3">
    <name type="scientific">Mesorhabditis spiculigera</name>
    <dbReference type="NCBI Taxonomy" id="96644"/>
    <lineage>
        <taxon>Eukaryota</taxon>
        <taxon>Metazoa</taxon>
        <taxon>Ecdysozoa</taxon>
        <taxon>Nematoda</taxon>
        <taxon>Chromadorea</taxon>
        <taxon>Rhabditida</taxon>
        <taxon>Rhabditina</taxon>
        <taxon>Rhabditomorpha</taxon>
        <taxon>Rhabditoidea</taxon>
        <taxon>Rhabditidae</taxon>
        <taxon>Mesorhabditinae</taxon>
        <taxon>Mesorhabditis</taxon>
    </lineage>
</organism>
<dbReference type="EMBL" id="CATQJA010000491">
    <property type="protein sequence ID" value="CAJ0560743.1"/>
    <property type="molecule type" value="Genomic_DNA"/>
</dbReference>
<evidence type="ECO:0000256" key="1">
    <source>
        <dbReference type="SAM" id="Phobius"/>
    </source>
</evidence>
<reference evidence="2" key="1">
    <citation type="submission" date="2023-06" db="EMBL/GenBank/DDBJ databases">
        <authorList>
            <person name="Delattre M."/>
        </authorList>
    </citation>
    <scope>NUCLEOTIDE SEQUENCE</scope>
    <source>
        <strain evidence="2">AF72</strain>
    </source>
</reference>
<evidence type="ECO:0000313" key="3">
    <source>
        <dbReference type="Proteomes" id="UP001177023"/>
    </source>
</evidence>
<keyword evidence="1" id="KW-0472">Membrane</keyword>
<accession>A0AA36FRU3</accession>
<protein>
    <submittedName>
        <fullName evidence="2">Uncharacterized protein</fullName>
    </submittedName>
</protein>
<name>A0AA36FRU3_9BILA</name>
<dbReference type="AlphaFoldDB" id="A0AA36FRU3"/>
<keyword evidence="1" id="KW-0812">Transmembrane</keyword>
<proteinExistence type="predicted"/>
<feature type="transmembrane region" description="Helical" evidence="1">
    <location>
        <begin position="83"/>
        <end position="105"/>
    </location>
</feature>
<dbReference type="Proteomes" id="UP001177023">
    <property type="component" value="Unassembled WGS sequence"/>
</dbReference>
<evidence type="ECO:0000313" key="2">
    <source>
        <dbReference type="EMBL" id="CAJ0560743.1"/>
    </source>
</evidence>
<sequence>MPKVPVMLRVEARRTAREGTPPDRYRTCCDCCHVKLGTVTLGFIEVFLAGLILVSIVQQVIWKSQDSGQCYKNFLRDCLIFKYRHFNITLVFDYIIALMMIFIILS</sequence>
<keyword evidence="3" id="KW-1185">Reference proteome</keyword>
<feature type="transmembrane region" description="Helical" evidence="1">
    <location>
        <begin position="43"/>
        <end position="62"/>
    </location>
</feature>
<keyword evidence="1" id="KW-1133">Transmembrane helix</keyword>